<sequence>MSSIFFRRTLALGPENPAILMPQAKTILDAKNWQFFLAYGFGGSLCGVMALFLAGVYFLRPVLVNRVSLRLIFAISIYDFIECVLQATANSKGVSAACRATMFFSAFFGYASVYTSSSIALNLHLTLFRRGSRQYLPPYVEYLYFIVPLVVSLIHWAPPTIWAAVHGYCSAFEPVDIGTASYIRYVVFVQLLLPFLALLFNVITSVRVIVMLLLQQRQVNRTLQEVMQNTRRHVLDSTNSNGTTTYALAEDDGCGYNSAKATKELQVNLMVVRKFNNAAIRIALYPCAPIAWWCINVVFYTIQYSLTMTYKSDVATFVRMVSLAWFTVPAIAFANFLVFVTDPALRKVINEVHRSVVGSSSSLLSVKKARVTSERKRSELYQDTVHSNHSTLFKPDNAAVQFKEAGESASSTDRSSFQSDYRPTAPERPHSDTEEEGIEPTARSTAVLNAYNDLIRRHPTVGNSVDANLVYSKI</sequence>
<evidence type="ECO:0000313" key="2">
    <source>
        <dbReference type="Proteomes" id="UP001139981"/>
    </source>
</evidence>
<accession>A0ACC1MAQ1</accession>
<comment type="caution">
    <text evidence="1">The sequence shown here is derived from an EMBL/GenBank/DDBJ whole genome shotgun (WGS) entry which is preliminary data.</text>
</comment>
<keyword evidence="2" id="KW-1185">Reference proteome</keyword>
<dbReference type="Proteomes" id="UP001139981">
    <property type="component" value="Unassembled WGS sequence"/>
</dbReference>
<organism evidence="1 2">
    <name type="scientific">Coemansia aciculifera</name>
    <dbReference type="NCBI Taxonomy" id="417176"/>
    <lineage>
        <taxon>Eukaryota</taxon>
        <taxon>Fungi</taxon>
        <taxon>Fungi incertae sedis</taxon>
        <taxon>Zoopagomycota</taxon>
        <taxon>Kickxellomycotina</taxon>
        <taxon>Kickxellomycetes</taxon>
        <taxon>Kickxellales</taxon>
        <taxon>Kickxellaceae</taxon>
        <taxon>Coemansia</taxon>
    </lineage>
</organism>
<reference evidence="1" key="1">
    <citation type="submission" date="2022-07" db="EMBL/GenBank/DDBJ databases">
        <title>Phylogenomic reconstructions and comparative analyses of Kickxellomycotina fungi.</title>
        <authorList>
            <person name="Reynolds N.K."/>
            <person name="Stajich J.E."/>
            <person name="Barry K."/>
            <person name="Grigoriev I.V."/>
            <person name="Crous P."/>
            <person name="Smith M.E."/>
        </authorList>
    </citation>
    <scope>NUCLEOTIDE SEQUENCE</scope>
    <source>
        <strain evidence="1">CBS 190363</strain>
    </source>
</reference>
<name>A0ACC1MAQ1_9FUNG</name>
<protein>
    <submittedName>
        <fullName evidence="1">Uncharacterized protein</fullName>
    </submittedName>
</protein>
<dbReference type="EMBL" id="JANBVB010000001">
    <property type="protein sequence ID" value="KAJ2901062.1"/>
    <property type="molecule type" value="Genomic_DNA"/>
</dbReference>
<proteinExistence type="predicted"/>
<evidence type="ECO:0000313" key="1">
    <source>
        <dbReference type="EMBL" id="KAJ2901062.1"/>
    </source>
</evidence>
<gene>
    <name evidence="1" type="ORF">IWW38_000027</name>
</gene>